<keyword evidence="1" id="KW-0472">Membrane</keyword>
<dbReference type="EMBL" id="CP045121">
    <property type="protein sequence ID" value="QIN77532.1"/>
    <property type="molecule type" value="Genomic_DNA"/>
</dbReference>
<dbReference type="RefSeq" id="WP_166395214.1">
    <property type="nucleotide sequence ID" value="NZ_CP045121.1"/>
</dbReference>
<evidence type="ECO:0000256" key="1">
    <source>
        <dbReference type="SAM" id="Phobius"/>
    </source>
</evidence>
<evidence type="ECO:0000313" key="3">
    <source>
        <dbReference type="Proteomes" id="UP000502706"/>
    </source>
</evidence>
<keyword evidence="1" id="KW-0812">Transmembrane</keyword>
<organism evidence="2 3">
    <name type="scientific">Rubrobacter marinus</name>
    <dbReference type="NCBI Taxonomy" id="2653852"/>
    <lineage>
        <taxon>Bacteria</taxon>
        <taxon>Bacillati</taxon>
        <taxon>Actinomycetota</taxon>
        <taxon>Rubrobacteria</taxon>
        <taxon>Rubrobacterales</taxon>
        <taxon>Rubrobacteraceae</taxon>
        <taxon>Rubrobacter</taxon>
    </lineage>
</organism>
<keyword evidence="3" id="KW-1185">Reference proteome</keyword>
<dbReference type="Proteomes" id="UP000502706">
    <property type="component" value="Chromosome"/>
</dbReference>
<accession>A0A6G8PTX2</accession>
<feature type="transmembrane region" description="Helical" evidence="1">
    <location>
        <begin position="12"/>
        <end position="33"/>
    </location>
</feature>
<protein>
    <submittedName>
        <fullName evidence="2">Uncharacterized protein</fullName>
    </submittedName>
</protein>
<proteinExistence type="predicted"/>
<keyword evidence="1" id="KW-1133">Transmembrane helix</keyword>
<dbReference type="KEGG" id="rmar:GBA65_02325"/>
<reference evidence="2 3" key="1">
    <citation type="submission" date="2019-10" db="EMBL/GenBank/DDBJ databases">
        <title>Rubrobacter sp nov SCSIO 52915 isolated from a deep-sea sediment in the South China Sea.</title>
        <authorList>
            <person name="Chen R.W."/>
        </authorList>
    </citation>
    <scope>NUCLEOTIDE SEQUENCE [LARGE SCALE GENOMIC DNA]</scope>
    <source>
        <strain evidence="2 3">SCSIO 52915</strain>
    </source>
</reference>
<gene>
    <name evidence="2" type="ORF">GBA65_02325</name>
</gene>
<dbReference type="AlphaFoldDB" id="A0A6G8PTX2"/>
<name>A0A6G8PTX2_9ACTN</name>
<sequence length="178" mass="19033">MISAKEGPGPSLFRRLVVGIAVAAALVTGFLLLQPYFSALVAFDNPEAQGAPSRAVVRVSAPEGEPYRIEWGSGLLPPIETGTIDPKLGYRDHTVNTRAVDPSGGIHMTVYAGTGDPYPFGDPSEEIGAVLFASGEYATCSRAKQSVKLDWAPGSENRNLIDLLRKKVECGSYRSRIP</sequence>
<evidence type="ECO:0000313" key="2">
    <source>
        <dbReference type="EMBL" id="QIN77532.1"/>
    </source>
</evidence>